<protein>
    <submittedName>
        <fullName evidence="1">(rape) hypothetical protein</fullName>
    </submittedName>
</protein>
<accession>A0A816J0G8</accession>
<dbReference type="EMBL" id="HG994373">
    <property type="protein sequence ID" value="CAF1765242.1"/>
    <property type="molecule type" value="Genomic_DNA"/>
</dbReference>
<name>A0A816J0G8_BRANA</name>
<evidence type="ECO:0000313" key="1">
    <source>
        <dbReference type="EMBL" id="CAF1765242.1"/>
    </source>
</evidence>
<sequence>MDPRVSFRPYAVDSDLHKREVDYKRLCFVDLIISV</sequence>
<gene>
    <name evidence="1" type="ORF">DARMORV10_C09P48450.1</name>
</gene>
<dbReference type="AlphaFoldDB" id="A0A816J0G8"/>
<dbReference type="Proteomes" id="UP001295469">
    <property type="component" value="Chromosome C09"/>
</dbReference>
<reference evidence="1" key="1">
    <citation type="submission" date="2021-01" db="EMBL/GenBank/DDBJ databases">
        <authorList>
            <consortium name="Genoscope - CEA"/>
            <person name="William W."/>
        </authorList>
    </citation>
    <scope>NUCLEOTIDE SEQUENCE</scope>
</reference>
<proteinExistence type="predicted"/>
<organism evidence="1">
    <name type="scientific">Brassica napus</name>
    <name type="common">Rape</name>
    <dbReference type="NCBI Taxonomy" id="3708"/>
    <lineage>
        <taxon>Eukaryota</taxon>
        <taxon>Viridiplantae</taxon>
        <taxon>Streptophyta</taxon>
        <taxon>Embryophyta</taxon>
        <taxon>Tracheophyta</taxon>
        <taxon>Spermatophyta</taxon>
        <taxon>Magnoliopsida</taxon>
        <taxon>eudicotyledons</taxon>
        <taxon>Gunneridae</taxon>
        <taxon>Pentapetalae</taxon>
        <taxon>rosids</taxon>
        <taxon>malvids</taxon>
        <taxon>Brassicales</taxon>
        <taxon>Brassicaceae</taxon>
        <taxon>Brassiceae</taxon>
        <taxon>Brassica</taxon>
    </lineage>
</organism>